<evidence type="ECO:0000313" key="4">
    <source>
        <dbReference type="Proteomes" id="UP000696280"/>
    </source>
</evidence>
<dbReference type="Proteomes" id="UP000696280">
    <property type="component" value="Unassembled WGS sequence"/>
</dbReference>
<keyword evidence="2" id="KW-1133">Transmembrane helix</keyword>
<organism evidence="3 4">
    <name type="scientific">Hymenoscyphus fraxineus</name>
    <dbReference type="NCBI Taxonomy" id="746836"/>
    <lineage>
        <taxon>Eukaryota</taxon>
        <taxon>Fungi</taxon>
        <taxon>Dikarya</taxon>
        <taxon>Ascomycota</taxon>
        <taxon>Pezizomycotina</taxon>
        <taxon>Leotiomycetes</taxon>
        <taxon>Helotiales</taxon>
        <taxon>Helotiaceae</taxon>
        <taxon>Hymenoscyphus</taxon>
    </lineage>
</organism>
<dbReference type="AlphaFoldDB" id="A0A9N9KQ07"/>
<evidence type="ECO:0000256" key="2">
    <source>
        <dbReference type="SAM" id="Phobius"/>
    </source>
</evidence>
<feature type="region of interest" description="Disordered" evidence="1">
    <location>
        <begin position="129"/>
        <end position="148"/>
    </location>
</feature>
<evidence type="ECO:0000313" key="3">
    <source>
        <dbReference type="EMBL" id="CAG8950973.1"/>
    </source>
</evidence>
<reference evidence="3" key="1">
    <citation type="submission" date="2021-07" db="EMBL/GenBank/DDBJ databases">
        <authorList>
            <person name="Durling M."/>
        </authorList>
    </citation>
    <scope>NUCLEOTIDE SEQUENCE</scope>
</reference>
<feature type="transmembrane region" description="Helical" evidence="2">
    <location>
        <begin position="20"/>
        <end position="40"/>
    </location>
</feature>
<comment type="caution">
    <text evidence="3">The sequence shown here is derived from an EMBL/GenBank/DDBJ whole genome shotgun (WGS) entry which is preliminary data.</text>
</comment>
<keyword evidence="2" id="KW-0812">Transmembrane</keyword>
<dbReference type="OrthoDB" id="10541499at2759"/>
<sequence>MPLTPRSIRLGTLSTPLTIFIILLLAIALLSSILVCCCCLQRQTRNSRQIKDLEMRGYSTTALPSRFAYPPSPYPAASDELSRENQSSRWGGVMGMFRREKMEEKGGVVSGEGGRGEMGALGISMEMEKENGKEKGKGKDRTPRIHAGNAKFYAPGLVGDGESKAVEKGRGYEFWLEEVERPGRVLYK</sequence>
<keyword evidence="4" id="KW-1185">Reference proteome</keyword>
<accession>A0A9N9KQ07</accession>
<keyword evidence="2" id="KW-0472">Membrane</keyword>
<name>A0A9N9KQ07_9HELO</name>
<proteinExistence type="predicted"/>
<feature type="compositionally biased region" description="Basic and acidic residues" evidence="1">
    <location>
        <begin position="129"/>
        <end position="143"/>
    </location>
</feature>
<protein>
    <submittedName>
        <fullName evidence="3">Uncharacterized protein</fullName>
    </submittedName>
</protein>
<evidence type="ECO:0000256" key="1">
    <source>
        <dbReference type="SAM" id="MobiDB-lite"/>
    </source>
</evidence>
<dbReference type="EMBL" id="CAJVRL010000039">
    <property type="protein sequence ID" value="CAG8950973.1"/>
    <property type="molecule type" value="Genomic_DNA"/>
</dbReference>
<gene>
    <name evidence="3" type="ORF">HYFRA_00006370</name>
</gene>